<evidence type="ECO:0000313" key="2">
    <source>
        <dbReference type="Proteomes" id="UP000034462"/>
    </source>
</evidence>
<protein>
    <submittedName>
        <fullName evidence="1">Uncharacterized protein</fullName>
    </submittedName>
</protein>
<sequence length="146" mass="15791">MTNCIRFVWMKEGGVAVRVLYIGEGEDGRIPSFLQKEGHNIEVRKEAEAVDLLIGIGVSPTLALFTLYQLGRAVVIEQGVSSLTLTQAIRNVSATMPIVYVVWSAKDIGEMLLALDGAGADSVIFGDEPEALVLARFNACVRRVLA</sequence>
<name>A0A837IKF1_9BACT</name>
<proteinExistence type="predicted"/>
<dbReference type="EMBL" id="LCPH01000005">
    <property type="protein sequence ID" value="KKU92859.1"/>
    <property type="molecule type" value="Genomic_DNA"/>
</dbReference>
<dbReference type="Proteomes" id="UP000034462">
    <property type="component" value="Unassembled WGS sequence"/>
</dbReference>
<organism evidence="1 2">
    <name type="scientific">Candidatus Yanofskybacteria bacterium GW2011_GWC1_48_11</name>
    <dbReference type="NCBI Taxonomy" id="1619027"/>
    <lineage>
        <taxon>Bacteria</taxon>
        <taxon>Candidatus Yanofskyibacteriota</taxon>
    </lineage>
</organism>
<gene>
    <name evidence="1" type="ORF">UY25_C0005G0014</name>
</gene>
<comment type="caution">
    <text evidence="1">The sequence shown here is derived from an EMBL/GenBank/DDBJ whole genome shotgun (WGS) entry which is preliminary data.</text>
</comment>
<dbReference type="AlphaFoldDB" id="A0A837IKF1"/>
<evidence type="ECO:0000313" key="1">
    <source>
        <dbReference type="EMBL" id="KKU92859.1"/>
    </source>
</evidence>
<reference evidence="1 2" key="1">
    <citation type="journal article" date="2015" name="Nature">
        <title>rRNA introns, odd ribosomes, and small enigmatic genomes across a large radiation of phyla.</title>
        <authorList>
            <person name="Brown C.T."/>
            <person name="Hug L.A."/>
            <person name="Thomas B.C."/>
            <person name="Sharon I."/>
            <person name="Castelle C.J."/>
            <person name="Singh A."/>
            <person name="Wilkins M.J."/>
            <person name="Williams K.H."/>
            <person name="Banfield J.F."/>
        </authorList>
    </citation>
    <scope>NUCLEOTIDE SEQUENCE [LARGE SCALE GENOMIC DNA]</scope>
</reference>
<accession>A0A837IKF1</accession>